<dbReference type="NCBIfam" id="TIGR02492">
    <property type="entry name" value="flgK_ends"/>
    <property type="match status" value="1"/>
</dbReference>
<evidence type="ECO:0000259" key="8">
    <source>
        <dbReference type="Pfam" id="PF06429"/>
    </source>
</evidence>
<accession>B8CYU4</accession>
<evidence type="ECO:0000256" key="4">
    <source>
        <dbReference type="ARBA" id="ARBA00016244"/>
    </source>
</evidence>
<name>B8CYU4_HALOH</name>
<sequence>MSTFYGIELGKRALQVQKKSLDVTGHNIANANTEGYSRQRAVHTTTDPYTVPGFTSPAGAGQVGTGVKIEQIVRLKDDFITSRINNETQDLGAWEARKDNLHQIELIFNEPSENGLRNLMDLFWSSWHELSLNPESEGVRSTVREQAKTLIEGFKSTYNQLIQLKDDINHDIDVNVQRVNTLGEKIAMLNKRIVAVESDPQKRANDLRDKRDLLVKKLAKYINVQAHEDGQGNLNLSIGGVSFVTGDTFHKIELEEITLPGTTSYKVVKPVWSHINSDVTITSGKIKGAMDVRDKDIIQYIDKLNELVEGIVTEVNSIHSSGEDLNGNTGVDFFDSSKTTADTMSLDSAIESDLNAIAAAQTGGGVGDGRNAEAIAELQNALTMSGNKSTFNEFYTSIISGLGVEAEKANMMYDNQEVMINNLENKQASISGVSLDEEMANMIKFQQAYNAAAKMVSKVDEMLNTLINGMI</sequence>
<dbReference type="Pfam" id="PF00460">
    <property type="entry name" value="Flg_bb_rod"/>
    <property type="match status" value="1"/>
</dbReference>
<keyword evidence="6" id="KW-0975">Bacterial flagellum</keyword>
<dbReference type="InterPro" id="IPR010930">
    <property type="entry name" value="Flg_bb/hook_C_dom"/>
</dbReference>
<dbReference type="Proteomes" id="UP000000719">
    <property type="component" value="Chromosome"/>
</dbReference>
<dbReference type="HOGENOM" id="CLU_012762_1_1_9"/>
<dbReference type="GO" id="GO:0044780">
    <property type="term" value="P:bacterial-type flagellum assembly"/>
    <property type="evidence" value="ECO:0007669"/>
    <property type="project" value="InterPro"/>
</dbReference>
<dbReference type="InterPro" id="IPR053927">
    <property type="entry name" value="FlgK_helical"/>
</dbReference>
<dbReference type="InterPro" id="IPR002371">
    <property type="entry name" value="FlgK"/>
</dbReference>
<comment type="subcellular location">
    <subcellularLocation>
        <location evidence="1">Bacterial flagellum</location>
    </subcellularLocation>
    <subcellularLocation>
        <location evidence="2">Secreted</location>
    </subcellularLocation>
</comment>
<evidence type="ECO:0000256" key="2">
    <source>
        <dbReference type="ARBA" id="ARBA00004613"/>
    </source>
</evidence>
<evidence type="ECO:0000313" key="11">
    <source>
        <dbReference type="Proteomes" id="UP000000719"/>
    </source>
</evidence>
<dbReference type="GO" id="GO:0005576">
    <property type="term" value="C:extracellular region"/>
    <property type="evidence" value="ECO:0007669"/>
    <property type="project" value="UniProtKB-SubCell"/>
</dbReference>
<dbReference type="eggNOG" id="COG1749">
    <property type="taxonomic scope" value="Bacteria"/>
</dbReference>
<dbReference type="AlphaFoldDB" id="B8CYU4"/>
<keyword evidence="11" id="KW-1185">Reference proteome</keyword>
<dbReference type="Pfam" id="PF22638">
    <property type="entry name" value="FlgK_D1"/>
    <property type="match status" value="1"/>
</dbReference>
<dbReference type="GO" id="GO:0009424">
    <property type="term" value="C:bacterial-type flagellum hook"/>
    <property type="evidence" value="ECO:0007669"/>
    <property type="project" value="InterPro"/>
</dbReference>
<protein>
    <recommendedName>
        <fullName evidence="4">Flagellar hook-associated protein 1</fullName>
    </recommendedName>
</protein>
<dbReference type="RefSeq" id="WP_015923433.1">
    <property type="nucleotide sequence ID" value="NC_011899.1"/>
</dbReference>
<keyword evidence="10" id="KW-0969">Cilium</keyword>
<dbReference type="EMBL" id="CP001098">
    <property type="protein sequence ID" value="ACL70463.1"/>
    <property type="molecule type" value="Genomic_DNA"/>
</dbReference>
<evidence type="ECO:0000259" key="7">
    <source>
        <dbReference type="Pfam" id="PF00460"/>
    </source>
</evidence>
<dbReference type="STRING" id="373903.Hore_17140"/>
<evidence type="ECO:0000256" key="3">
    <source>
        <dbReference type="ARBA" id="ARBA00009677"/>
    </source>
</evidence>
<comment type="similarity">
    <text evidence="3">Belongs to the flagella basal body rod proteins family.</text>
</comment>
<dbReference type="Pfam" id="PF06429">
    <property type="entry name" value="Flg_bbr_C"/>
    <property type="match status" value="1"/>
</dbReference>
<dbReference type="PANTHER" id="PTHR30033">
    <property type="entry name" value="FLAGELLAR HOOK-ASSOCIATED PROTEIN 1"/>
    <property type="match status" value="1"/>
</dbReference>
<evidence type="ECO:0000313" key="10">
    <source>
        <dbReference type="EMBL" id="ACL70463.1"/>
    </source>
</evidence>
<reference evidence="10 11" key="1">
    <citation type="journal article" date="2009" name="PLoS ONE">
        <title>Genome analysis of the anaerobic thermohalophilic bacterium Halothermothrix orenii.</title>
        <authorList>
            <person name="Mavromatis K."/>
            <person name="Ivanova N."/>
            <person name="Anderson I."/>
            <person name="Lykidis A."/>
            <person name="Hooper S.D."/>
            <person name="Sun H."/>
            <person name="Kunin V."/>
            <person name="Lapidus A."/>
            <person name="Hugenholtz P."/>
            <person name="Patel B."/>
            <person name="Kyrpides N.C."/>
        </authorList>
    </citation>
    <scope>NUCLEOTIDE SEQUENCE [LARGE SCALE GENOMIC DNA]</scope>
    <source>
        <strain evidence="11">H 168 / OCM 544 / DSM 9562</strain>
    </source>
</reference>
<organism evidence="10 11">
    <name type="scientific">Halothermothrix orenii (strain H 168 / OCM 544 / DSM 9562)</name>
    <dbReference type="NCBI Taxonomy" id="373903"/>
    <lineage>
        <taxon>Bacteria</taxon>
        <taxon>Bacillati</taxon>
        <taxon>Bacillota</taxon>
        <taxon>Clostridia</taxon>
        <taxon>Halanaerobiales</taxon>
        <taxon>Halothermotrichaceae</taxon>
        <taxon>Halothermothrix</taxon>
    </lineage>
</organism>
<dbReference type="InterPro" id="IPR001444">
    <property type="entry name" value="Flag_bb_rod_N"/>
</dbReference>
<evidence type="ECO:0000259" key="9">
    <source>
        <dbReference type="Pfam" id="PF22638"/>
    </source>
</evidence>
<keyword evidence="10" id="KW-0282">Flagellum</keyword>
<keyword evidence="5" id="KW-0964">Secreted</keyword>
<feature type="domain" description="Flagellar basal body rod protein N-terminal" evidence="7">
    <location>
        <begin position="10"/>
        <end position="36"/>
    </location>
</feature>
<keyword evidence="10" id="KW-0966">Cell projection</keyword>
<evidence type="ECO:0000256" key="6">
    <source>
        <dbReference type="ARBA" id="ARBA00023143"/>
    </source>
</evidence>
<dbReference type="eggNOG" id="COG1256">
    <property type="taxonomic scope" value="Bacteria"/>
</dbReference>
<gene>
    <name evidence="10" type="ordered locus">Hore_17140</name>
</gene>
<evidence type="ECO:0000256" key="5">
    <source>
        <dbReference type="ARBA" id="ARBA00022525"/>
    </source>
</evidence>
<dbReference type="GO" id="GO:0005198">
    <property type="term" value="F:structural molecule activity"/>
    <property type="evidence" value="ECO:0007669"/>
    <property type="project" value="InterPro"/>
</dbReference>
<proteinExistence type="inferred from homology"/>
<dbReference type="PANTHER" id="PTHR30033:SF1">
    <property type="entry name" value="FLAGELLAR HOOK-ASSOCIATED PROTEIN 1"/>
    <property type="match status" value="1"/>
</dbReference>
<dbReference type="KEGG" id="hor:Hore_17140"/>
<feature type="domain" description="Flagellar hook-associated protein FlgK helical" evidence="9">
    <location>
        <begin position="101"/>
        <end position="334"/>
    </location>
</feature>
<dbReference type="SUPFAM" id="SSF64518">
    <property type="entry name" value="Phase 1 flagellin"/>
    <property type="match status" value="1"/>
</dbReference>
<evidence type="ECO:0000256" key="1">
    <source>
        <dbReference type="ARBA" id="ARBA00004365"/>
    </source>
</evidence>
<feature type="domain" description="Flagellar basal-body/hook protein C-terminal" evidence="8">
    <location>
        <begin position="430"/>
        <end position="468"/>
    </location>
</feature>